<evidence type="ECO:0000313" key="3">
    <source>
        <dbReference type="EMBL" id="GAA0469630.1"/>
    </source>
</evidence>
<organism evidence="3 4">
    <name type="scientific">Parasphingorhabdus litoris</name>
    <dbReference type="NCBI Taxonomy" id="394733"/>
    <lineage>
        <taxon>Bacteria</taxon>
        <taxon>Pseudomonadati</taxon>
        <taxon>Pseudomonadota</taxon>
        <taxon>Alphaproteobacteria</taxon>
        <taxon>Sphingomonadales</taxon>
        <taxon>Sphingomonadaceae</taxon>
        <taxon>Parasphingorhabdus</taxon>
    </lineage>
</organism>
<reference evidence="3 4" key="1">
    <citation type="journal article" date="2019" name="Int. J. Syst. Evol. Microbiol.">
        <title>The Global Catalogue of Microorganisms (GCM) 10K type strain sequencing project: providing services to taxonomists for standard genome sequencing and annotation.</title>
        <authorList>
            <consortium name="The Broad Institute Genomics Platform"/>
            <consortium name="The Broad Institute Genome Sequencing Center for Infectious Disease"/>
            <person name="Wu L."/>
            <person name="Ma J."/>
        </authorList>
    </citation>
    <scope>NUCLEOTIDE SEQUENCE [LARGE SCALE GENOMIC DNA]</scope>
    <source>
        <strain evidence="3 4">JCM 14162</strain>
    </source>
</reference>
<gene>
    <name evidence="3" type="ORF">GCM10009096_08200</name>
</gene>
<name>A0ABN1A7V4_9SPHN</name>
<keyword evidence="4" id="KW-1185">Reference proteome</keyword>
<keyword evidence="1" id="KW-0812">Transmembrane</keyword>
<evidence type="ECO:0000259" key="2">
    <source>
        <dbReference type="Pfam" id="PF10110"/>
    </source>
</evidence>
<feature type="transmembrane region" description="Helical" evidence="1">
    <location>
        <begin position="214"/>
        <end position="236"/>
    </location>
</feature>
<accession>A0ABN1A7V4</accession>
<evidence type="ECO:0000256" key="1">
    <source>
        <dbReference type="SAM" id="Phobius"/>
    </source>
</evidence>
<evidence type="ECO:0000313" key="4">
    <source>
        <dbReference type="Proteomes" id="UP001500713"/>
    </source>
</evidence>
<feature type="transmembrane region" description="Helical" evidence="1">
    <location>
        <begin position="68"/>
        <end position="92"/>
    </location>
</feature>
<keyword evidence="1" id="KW-0472">Membrane</keyword>
<dbReference type="EMBL" id="BAAAEM010000002">
    <property type="protein sequence ID" value="GAA0469630.1"/>
    <property type="molecule type" value="Genomic_DNA"/>
</dbReference>
<sequence length="250" mass="26477">MKLNYMQCWNGAMILLRDHKEAILAIAGVFVFLPTLLMAQFVGEPALDGTEDLNAITAAYSAFFGENALSIILSNLLISFGGFVIFFIIAPSHGGTVGDNLSKALRLFIIFLLANILTGLATFAGLLLFVIPGLYIACRLILVPIIIADHNETNPLEALKGSWDQTKNNGFSILLLILMIAIIGAITVGVVQMLIGVITGLATAGAGWPLIQNVVSALGGSALQILFTVIIGSIYLQLTGQGSDVGEVFN</sequence>
<keyword evidence="1" id="KW-1133">Transmembrane helix</keyword>
<dbReference type="Pfam" id="PF10110">
    <property type="entry name" value="GPDPase_memb"/>
    <property type="match status" value="1"/>
</dbReference>
<feature type="transmembrane region" description="Helical" evidence="1">
    <location>
        <begin position="104"/>
        <end position="123"/>
    </location>
</feature>
<comment type="caution">
    <text evidence="3">The sequence shown here is derived from an EMBL/GenBank/DDBJ whole genome shotgun (WGS) entry which is preliminary data.</text>
</comment>
<feature type="domain" description="Glycerophosphoryl diester phosphodiesterase membrane" evidence="2">
    <location>
        <begin position="111"/>
        <end position="231"/>
    </location>
</feature>
<protein>
    <recommendedName>
        <fullName evidence="2">Glycerophosphoryl diester phosphodiesterase membrane domain-containing protein</fullName>
    </recommendedName>
</protein>
<dbReference type="Proteomes" id="UP001500713">
    <property type="component" value="Unassembled WGS sequence"/>
</dbReference>
<feature type="transmembrane region" description="Helical" evidence="1">
    <location>
        <begin position="169"/>
        <end position="202"/>
    </location>
</feature>
<feature type="transmembrane region" description="Helical" evidence="1">
    <location>
        <begin position="21"/>
        <end position="42"/>
    </location>
</feature>
<dbReference type="InterPro" id="IPR018476">
    <property type="entry name" value="GlyceroP-diester-Pdiesterase_M"/>
</dbReference>
<proteinExistence type="predicted"/>